<keyword evidence="3" id="KW-0675">Receptor</keyword>
<dbReference type="PANTHER" id="PTHR11439">
    <property type="entry name" value="GAG-POL-RELATED RETROTRANSPOSON"/>
    <property type="match status" value="1"/>
</dbReference>
<dbReference type="EMBL" id="BAABME010003892">
    <property type="protein sequence ID" value="GAA0160466.1"/>
    <property type="molecule type" value="Genomic_DNA"/>
</dbReference>
<dbReference type="Pfam" id="PF07727">
    <property type="entry name" value="RVT_2"/>
    <property type="match status" value="2"/>
</dbReference>
<dbReference type="InterPro" id="IPR013103">
    <property type="entry name" value="RVT_2"/>
</dbReference>
<evidence type="ECO:0000259" key="2">
    <source>
        <dbReference type="Pfam" id="PF13456"/>
    </source>
</evidence>
<feature type="domain" description="RNase H type-1" evidence="2">
    <location>
        <begin position="351"/>
        <end position="468"/>
    </location>
</feature>
<dbReference type="Proteomes" id="UP001454036">
    <property type="component" value="Unassembled WGS sequence"/>
</dbReference>
<dbReference type="InterPro" id="IPR044730">
    <property type="entry name" value="RNase_H-like_dom_plant"/>
</dbReference>
<dbReference type="SUPFAM" id="SSF56672">
    <property type="entry name" value="DNA/RNA polymerases"/>
    <property type="match status" value="1"/>
</dbReference>
<keyword evidence="3" id="KW-0812">Transmembrane</keyword>
<feature type="domain" description="Reverse transcriptase Ty1/copia-type" evidence="1">
    <location>
        <begin position="61"/>
        <end position="156"/>
    </location>
</feature>
<dbReference type="InterPro" id="IPR002156">
    <property type="entry name" value="RNaseH_domain"/>
</dbReference>
<keyword evidence="4" id="KW-1185">Reference proteome</keyword>
<dbReference type="PANTHER" id="PTHR11439:SF470">
    <property type="entry name" value="CYSTEINE-RICH RLK (RECEPTOR-LIKE PROTEIN KINASE) 8"/>
    <property type="match status" value="1"/>
</dbReference>
<accession>A0AAV3QAS3</accession>
<dbReference type="GO" id="GO:0003676">
    <property type="term" value="F:nucleic acid binding"/>
    <property type="evidence" value="ECO:0007669"/>
    <property type="project" value="InterPro"/>
</dbReference>
<gene>
    <name evidence="3" type="ORF">LIER_17012</name>
</gene>
<evidence type="ECO:0000313" key="3">
    <source>
        <dbReference type="EMBL" id="GAA0160466.1"/>
    </source>
</evidence>
<name>A0AAV3QAS3_LITER</name>
<dbReference type="CDD" id="cd06222">
    <property type="entry name" value="RNase_H_like"/>
    <property type="match status" value="1"/>
</dbReference>
<dbReference type="GO" id="GO:0004523">
    <property type="term" value="F:RNA-DNA hybrid ribonuclease activity"/>
    <property type="evidence" value="ECO:0007669"/>
    <property type="project" value="InterPro"/>
</dbReference>
<dbReference type="InterPro" id="IPR043502">
    <property type="entry name" value="DNA/RNA_pol_sf"/>
</dbReference>
<evidence type="ECO:0000259" key="1">
    <source>
        <dbReference type="Pfam" id="PF07727"/>
    </source>
</evidence>
<proteinExistence type="predicted"/>
<dbReference type="Pfam" id="PF13456">
    <property type="entry name" value="RVT_3"/>
    <property type="match status" value="1"/>
</dbReference>
<dbReference type="AlphaFoldDB" id="A0AAV3QAS3"/>
<protein>
    <submittedName>
        <fullName evidence="3">Transmembrane signal receptor</fullName>
    </submittedName>
</protein>
<comment type="caution">
    <text evidence="3">The sequence shown here is derived from an EMBL/GenBank/DDBJ whole genome shotgun (WGS) entry which is preliminary data.</text>
</comment>
<sequence>MLVAKGYNQIKGVDYYDSFSPVAKTVTVRLMLALTDAKQWHLHQLDVSNTFLHDNLDEESSNDHCLFVLNQRDRFMMLIVYADDILVAGPSEEDIIQVKQLMHNEFTIKDLGVAKYFLGIEIARAEEGMYLSQTKYITDILQDLNMEDCTAVATPLQVDWQPYDDTSLLLADASVYRRLVGRLLYLDYTRPNVTHTIHQLSQFMQQPTTNHWHAALHIVMYLKGYCVMIGSSLLSWESKKHNTVSRSSVEAEYRSMAFAVCELQWLTYLFVDLMLSLQQPITIWCDNQSAIYITECSMKGPNISRSTVIQNVTVVEMKYSQGDSNTWMAMIKSDEWLGLFPVSFRLLLFFKSKSGVVRIICRDEEGSFLGAQFRQYHHVETALVVVETALVVEAMKLQDGLTFAIQQGYGRIEVESDSRQLIRVISGQQKTPLLIDVVVADIHHLAKYLEVKFQYTNRRTNKAAYCVAYWNHCGAQEATWLSTPPNWLFMPILHDLTI</sequence>
<dbReference type="CDD" id="cd09272">
    <property type="entry name" value="RNase_HI_RT_Ty1"/>
    <property type="match status" value="1"/>
</dbReference>
<keyword evidence="3" id="KW-0472">Membrane</keyword>
<organism evidence="3 4">
    <name type="scientific">Lithospermum erythrorhizon</name>
    <name type="common">Purple gromwell</name>
    <name type="synonym">Lithospermum officinale var. erythrorhizon</name>
    <dbReference type="NCBI Taxonomy" id="34254"/>
    <lineage>
        <taxon>Eukaryota</taxon>
        <taxon>Viridiplantae</taxon>
        <taxon>Streptophyta</taxon>
        <taxon>Embryophyta</taxon>
        <taxon>Tracheophyta</taxon>
        <taxon>Spermatophyta</taxon>
        <taxon>Magnoliopsida</taxon>
        <taxon>eudicotyledons</taxon>
        <taxon>Gunneridae</taxon>
        <taxon>Pentapetalae</taxon>
        <taxon>asterids</taxon>
        <taxon>lamiids</taxon>
        <taxon>Boraginales</taxon>
        <taxon>Boraginaceae</taxon>
        <taxon>Boraginoideae</taxon>
        <taxon>Lithospermeae</taxon>
        <taxon>Lithospermum</taxon>
    </lineage>
</organism>
<feature type="domain" description="Reverse transcriptase Ty1/copia-type" evidence="1">
    <location>
        <begin position="2"/>
        <end position="59"/>
    </location>
</feature>
<evidence type="ECO:0000313" key="4">
    <source>
        <dbReference type="Proteomes" id="UP001454036"/>
    </source>
</evidence>
<reference evidence="3 4" key="1">
    <citation type="submission" date="2024-01" db="EMBL/GenBank/DDBJ databases">
        <title>The complete chloroplast genome sequence of Lithospermum erythrorhizon: insights into the phylogenetic relationship among Boraginaceae species and the maternal lineages of purple gromwells.</title>
        <authorList>
            <person name="Okada T."/>
            <person name="Watanabe K."/>
        </authorList>
    </citation>
    <scope>NUCLEOTIDE SEQUENCE [LARGE SCALE GENOMIC DNA]</scope>
</reference>